<dbReference type="EMBL" id="ABGD02000024">
    <property type="protein sequence ID" value="EDS10376.1"/>
    <property type="molecule type" value="Genomic_DNA"/>
</dbReference>
<comment type="caution">
    <text evidence="1">The sequence shown here is derived from an EMBL/GenBank/DDBJ whole genome shotgun (WGS) entry which is preliminary data.</text>
</comment>
<proteinExistence type="predicted"/>
<evidence type="ECO:0000313" key="2">
    <source>
        <dbReference type="Proteomes" id="UP000003803"/>
    </source>
</evidence>
<protein>
    <submittedName>
        <fullName evidence="1">Uncharacterized protein</fullName>
    </submittedName>
</protein>
<keyword evidence="2" id="KW-1185">Reference proteome</keyword>
<reference evidence="1" key="2">
    <citation type="submission" date="2013-09" db="EMBL/GenBank/DDBJ databases">
        <title>Draft genome sequence of Anaerotruncus colihominis(DSM 17241).</title>
        <authorList>
            <person name="Sudarsanam P."/>
            <person name="Ley R."/>
            <person name="Guruge J."/>
            <person name="Turnbaugh P.J."/>
            <person name="Mahowald M."/>
            <person name="Liep D."/>
            <person name="Gordon J."/>
        </authorList>
    </citation>
    <scope>NUCLEOTIDE SEQUENCE</scope>
    <source>
        <strain evidence="1">DSM 17241</strain>
    </source>
</reference>
<evidence type="ECO:0000313" key="1">
    <source>
        <dbReference type="EMBL" id="EDS10376.1"/>
    </source>
</evidence>
<accession>B0PEI7</accession>
<gene>
    <name evidence="1" type="ORF">ANACOL_02978</name>
</gene>
<name>B0PEI7_9FIRM</name>
<dbReference type="HOGENOM" id="CLU_3211626_0_0_9"/>
<dbReference type="AlphaFoldDB" id="B0PEI7"/>
<organism evidence="1 2">
    <name type="scientific">Anaerotruncus colihominis DSM 17241</name>
    <dbReference type="NCBI Taxonomy" id="445972"/>
    <lineage>
        <taxon>Bacteria</taxon>
        <taxon>Bacillati</taxon>
        <taxon>Bacillota</taxon>
        <taxon>Clostridia</taxon>
        <taxon>Eubacteriales</taxon>
        <taxon>Oscillospiraceae</taxon>
        <taxon>Anaerotruncus</taxon>
    </lineage>
</organism>
<dbReference type="Proteomes" id="UP000003803">
    <property type="component" value="Unassembled WGS sequence"/>
</dbReference>
<reference evidence="1" key="1">
    <citation type="submission" date="2007-11" db="EMBL/GenBank/DDBJ databases">
        <authorList>
            <person name="Fulton L."/>
            <person name="Clifton S."/>
            <person name="Fulton B."/>
            <person name="Xu J."/>
            <person name="Minx P."/>
            <person name="Pepin K.H."/>
            <person name="Johnson M."/>
            <person name="Thiruvilangam P."/>
            <person name="Bhonagiri V."/>
            <person name="Nash W.E."/>
            <person name="Mardis E.R."/>
            <person name="Wilson R.K."/>
        </authorList>
    </citation>
    <scope>NUCLEOTIDE SEQUENCE [LARGE SCALE GENOMIC DNA]</scope>
    <source>
        <strain evidence="1">DSM 17241</strain>
    </source>
</reference>
<sequence>MANFTMPLRRHGKICAMRNPLQSSGCRRMAATNGFIVCSAHILP</sequence>